<protein>
    <submittedName>
        <fullName evidence="2">Predicted protein</fullName>
    </submittedName>
</protein>
<organism evidence="3">
    <name type="scientific">Laccaria bicolor (strain S238N-H82 / ATCC MYA-4686)</name>
    <name type="common">Bicoloured deceiver</name>
    <name type="synonym">Laccaria laccata var. bicolor</name>
    <dbReference type="NCBI Taxonomy" id="486041"/>
    <lineage>
        <taxon>Eukaryota</taxon>
        <taxon>Fungi</taxon>
        <taxon>Dikarya</taxon>
        <taxon>Basidiomycota</taxon>
        <taxon>Agaricomycotina</taxon>
        <taxon>Agaricomycetes</taxon>
        <taxon>Agaricomycetidae</taxon>
        <taxon>Agaricales</taxon>
        <taxon>Agaricineae</taxon>
        <taxon>Hydnangiaceae</taxon>
        <taxon>Laccaria</taxon>
    </lineage>
</organism>
<name>B0CWH8_LACBS</name>
<evidence type="ECO:0000256" key="1">
    <source>
        <dbReference type="SAM" id="Phobius"/>
    </source>
</evidence>
<sequence length="283" mass="30656">MAGLITNAAFSCLCCLRLCPCPSSLRTSFGSTCYSPFTWPALWIEDWRLMEVVVFSLASTRGAVFYVAPNSRQSSRNVYITGIMLNRPCFAFSQLINLGGGWKAHDLGSYSILAKHHEVTDIIYILSFTLSSLLPELMQSLTDATCGLSPKTTNISPPAPNAPGPDPLTLIAPFVIKALVAVYPSLLTIAVEAALAICAAMGAIPHTPPSTTYLLTNAHPARMSAIIAMIILLRLLRKHILACLKGGDFITGRVQMAMLIVHHTCFHSSLPFNSTLCLFRTLS</sequence>
<keyword evidence="3" id="KW-1185">Reference proteome</keyword>
<dbReference type="Proteomes" id="UP000001194">
    <property type="component" value="Unassembled WGS sequence"/>
</dbReference>
<accession>B0CWH8</accession>
<dbReference type="InParanoid" id="B0CWH8"/>
<dbReference type="RefSeq" id="XP_001876009.1">
    <property type="nucleotide sequence ID" value="XM_001875974.1"/>
</dbReference>
<evidence type="ECO:0000313" key="3">
    <source>
        <dbReference type="Proteomes" id="UP000001194"/>
    </source>
</evidence>
<feature type="transmembrane region" description="Helical" evidence="1">
    <location>
        <begin position="180"/>
        <end position="204"/>
    </location>
</feature>
<keyword evidence="1" id="KW-1133">Transmembrane helix</keyword>
<gene>
    <name evidence="2" type="ORF">LACBIDRAFT_322496</name>
</gene>
<keyword evidence="1" id="KW-0812">Transmembrane</keyword>
<dbReference type="KEGG" id="lbc:LACBIDRAFT_322496"/>
<feature type="transmembrane region" description="Helical" evidence="1">
    <location>
        <begin position="219"/>
        <end position="236"/>
    </location>
</feature>
<dbReference type="HOGENOM" id="CLU_085785_0_0_1"/>
<dbReference type="EMBL" id="DS547093">
    <property type="protein sequence ID" value="EDR13511.1"/>
    <property type="molecule type" value="Genomic_DNA"/>
</dbReference>
<evidence type="ECO:0000313" key="2">
    <source>
        <dbReference type="EMBL" id="EDR13511.1"/>
    </source>
</evidence>
<dbReference type="AlphaFoldDB" id="B0CWH8"/>
<dbReference type="GeneID" id="6071725"/>
<proteinExistence type="predicted"/>
<keyword evidence="1" id="KW-0472">Membrane</keyword>
<reference evidence="2 3" key="1">
    <citation type="journal article" date="2008" name="Nature">
        <title>The genome of Laccaria bicolor provides insights into mycorrhizal symbiosis.</title>
        <authorList>
            <person name="Martin F."/>
            <person name="Aerts A."/>
            <person name="Ahren D."/>
            <person name="Brun A."/>
            <person name="Danchin E.G.J."/>
            <person name="Duchaussoy F."/>
            <person name="Gibon J."/>
            <person name="Kohler A."/>
            <person name="Lindquist E."/>
            <person name="Pereda V."/>
            <person name="Salamov A."/>
            <person name="Shapiro H.J."/>
            <person name="Wuyts J."/>
            <person name="Blaudez D."/>
            <person name="Buee M."/>
            <person name="Brokstein P."/>
            <person name="Canbaeck B."/>
            <person name="Cohen D."/>
            <person name="Courty P.E."/>
            <person name="Coutinho P.M."/>
            <person name="Delaruelle C."/>
            <person name="Detter J.C."/>
            <person name="Deveau A."/>
            <person name="DiFazio S."/>
            <person name="Duplessis S."/>
            <person name="Fraissinet-Tachet L."/>
            <person name="Lucic E."/>
            <person name="Frey-Klett P."/>
            <person name="Fourrey C."/>
            <person name="Feussner I."/>
            <person name="Gay G."/>
            <person name="Grimwood J."/>
            <person name="Hoegger P.J."/>
            <person name="Jain P."/>
            <person name="Kilaru S."/>
            <person name="Labbe J."/>
            <person name="Lin Y.C."/>
            <person name="Legue V."/>
            <person name="Le Tacon F."/>
            <person name="Marmeisse R."/>
            <person name="Melayah D."/>
            <person name="Montanini B."/>
            <person name="Muratet M."/>
            <person name="Nehls U."/>
            <person name="Niculita-Hirzel H."/>
            <person name="Oudot-Le Secq M.P."/>
            <person name="Peter M."/>
            <person name="Quesneville H."/>
            <person name="Rajashekar B."/>
            <person name="Reich M."/>
            <person name="Rouhier N."/>
            <person name="Schmutz J."/>
            <person name="Yin T."/>
            <person name="Chalot M."/>
            <person name="Henrissat B."/>
            <person name="Kuees U."/>
            <person name="Lucas S."/>
            <person name="Van de Peer Y."/>
            <person name="Podila G.K."/>
            <person name="Polle A."/>
            <person name="Pukkila P.J."/>
            <person name="Richardson P.M."/>
            <person name="Rouze P."/>
            <person name="Sanders I.R."/>
            <person name="Stajich J.E."/>
            <person name="Tunlid A."/>
            <person name="Tuskan G."/>
            <person name="Grigoriev I.V."/>
        </authorList>
    </citation>
    <scope>NUCLEOTIDE SEQUENCE [LARGE SCALE GENOMIC DNA]</scope>
    <source>
        <strain evidence="3">S238N-H82 / ATCC MYA-4686</strain>
    </source>
</reference>